<dbReference type="PANTHER" id="PTHR12677:SF59">
    <property type="entry name" value="GOLGI APPARATUS MEMBRANE PROTEIN TVP38-RELATED"/>
    <property type="match status" value="1"/>
</dbReference>
<dbReference type="PANTHER" id="PTHR12677">
    <property type="entry name" value="GOLGI APPARATUS MEMBRANE PROTEIN TVP38-RELATED"/>
    <property type="match status" value="1"/>
</dbReference>
<comment type="similarity">
    <text evidence="6">Belongs to the TVP38/TMEM64 family.</text>
</comment>
<feature type="transmembrane region" description="Helical" evidence="6">
    <location>
        <begin position="50"/>
        <end position="68"/>
    </location>
</feature>
<evidence type="ECO:0000256" key="2">
    <source>
        <dbReference type="ARBA" id="ARBA00022475"/>
    </source>
</evidence>
<dbReference type="GO" id="GO:0005886">
    <property type="term" value="C:plasma membrane"/>
    <property type="evidence" value="ECO:0007669"/>
    <property type="project" value="UniProtKB-SubCell"/>
</dbReference>
<comment type="subcellular location">
    <subcellularLocation>
        <location evidence="1 6">Cell membrane</location>
        <topology evidence="1 6">Multi-pass membrane protein</topology>
    </subcellularLocation>
</comment>
<reference evidence="8 9" key="1">
    <citation type="submission" date="2016-10" db="EMBL/GenBank/DDBJ databases">
        <authorList>
            <person name="de Groot N.N."/>
        </authorList>
    </citation>
    <scope>NUCLEOTIDE SEQUENCE [LARGE SCALE GENOMIC DNA]</scope>
    <source>
        <strain evidence="8 9">DSM 23310</strain>
    </source>
</reference>
<name>A0A1H3E5V5_9FIRM</name>
<gene>
    <name evidence="8" type="ORF">SAMN05660923_02837</name>
</gene>
<proteinExistence type="inferred from homology"/>
<evidence type="ECO:0000256" key="1">
    <source>
        <dbReference type="ARBA" id="ARBA00004651"/>
    </source>
</evidence>
<dbReference type="InterPro" id="IPR015414">
    <property type="entry name" value="TMEM64"/>
</dbReference>
<evidence type="ECO:0000256" key="5">
    <source>
        <dbReference type="ARBA" id="ARBA00023136"/>
    </source>
</evidence>
<dbReference type="EMBL" id="FNNG01000018">
    <property type="protein sequence ID" value="SDX74061.1"/>
    <property type="molecule type" value="Genomic_DNA"/>
</dbReference>
<dbReference type="Proteomes" id="UP000198828">
    <property type="component" value="Unassembled WGS sequence"/>
</dbReference>
<feature type="transmembrane region" description="Helical" evidence="6">
    <location>
        <begin position="12"/>
        <end position="30"/>
    </location>
</feature>
<accession>A0A1H3E5V5</accession>
<evidence type="ECO:0000256" key="6">
    <source>
        <dbReference type="RuleBase" id="RU366058"/>
    </source>
</evidence>
<keyword evidence="2 6" id="KW-1003">Cell membrane</keyword>
<protein>
    <recommendedName>
        <fullName evidence="6">TVP38/TMEM64 family membrane protein</fullName>
    </recommendedName>
</protein>
<dbReference type="AlphaFoldDB" id="A0A1H3E5V5"/>
<keyword evidence="3 6" id="KW-0812">Transmembrane</keyword>
<evidence type="ECO:0000313" key="9">
    <source>
        <dbReference type="Proteomes" id="UP000198828"/>
    </source>
</evidence>
<evidence type="ECO:0000256" key="3">
    <source>
        <dbReference type="ARBA" id="ARBA00022692"/>
    </source>
</evidence>
<sequence length="224" mass="24881">MINMKNKKSFIKWIGLIILIVSIVFIIIKFNFLKDYGIEEIKDYIGNKGVMAPVIYVVLLSLLPLLFFPDSVLVIAGGMVFGIFKGVILTSMGSLIGGIIAFGISRMFGTRVVKKLVKKDIAIFENNNKRSAFFLILMLRLIPLFPYKVVSYSAGLTDMKLIDFSLATVIGSLPGIIVYTNLGDKATAFGSRDFYISIALVVILFAVSFAVKKVFKKRETVNKN</sequence>
<evidence type="ECO:0000256" key="4">
    <source>
        <dbReference type="ARBA" id="ARBA00022989"/>
    </source>
</evidence>
<keyword evidence="9" id="KW-1185">Reference proteome</keyword>
<evidence type="ECO:0000259" key="7">
    <source>
        <dbReference type="Pfam" id="PF09335"/>
    </source>
</evidence>
<feature type="transmembrane region" description="Helical" evidence="6">
    <location>
        <begin position="80"/>
        <end position="104"/>
    </location>
</feature>
<dbReference type="OrthoDB" id="9812980at2"/>
<evidence type="ECO:0000313" key="8">
    <source>
        <dbReference type="EMBL" id="SDX74061.1"/>
    </source>
</evidence>
<keyword evidence="5 6" id="KW-0472">Membrane</keyword>
<dbReference type="Pfam" id="PF09335">
    <property type="entry name" value="VTT_dom"/>
    <property type="match status" value="1"/>
</dbReference>
<dbReference type="InterPro" id="IPR032816">
    <property type="entry name" value="VTT_dom"/>
</dbReference>
<feature type="transmembrane region" description="Helical" evidence="6">
    <location>
        <begin position="194"/>
        <end position="215"/>
    </location>
</feature>
<keyword evidence="4 6" id="KW-1133">Transmembrane helix</keyword>
<organism evidence="8 9">
    <name type="scientific">Tepidimicrobium xylanilyticum</name>
    <dbReference type="NCBI Taxonomy" id="1123352"/>
    <lineage>
        <taxon>Bacteria</taxon>
        <taxon>Bacillati</taxon>
        <taxon>Bacillota</taxon>
        <taxon>Tissierellia</taxon>
        <taxon>Tissierellales</taxon>
        <taxon>Tepidimicrobiaceae</taxon>
        <taxon>Tepidimicrobium</taxon>
    </lineage>
</organism>
<feature type="transmembrane region" description="Helical" evidence="6">
    <location>
        <begin position="161"/>
        <end position="182"/>
    </location>
</feature>
<feature type="transmembrane region" description="Helical" evidence="6">
    <location>
        <begin position="132"/>
        <end position="149"/>
    </location>
</feature>
<feature type="domain" description="VTT" evidence="7">
    <location>
        <begin position="68"/>
        <end position="184"/>
    </location>
</feature>